<proteinExistence type="inferred from homology"/>
<evidence type="ECO:0000313" key="13">
    <source>
        <dbReference type="EMBL" id="SSA48149.1"/>
    </source>
</evidence>
<evidence type="ECO:0000259" key="10">
    <source>
        <dbReference type="Pfam" id="PF00501"/>
    </source>
</evidence>
<keyword evidence="5" id="KW-0479">Metal-binding</keyword>
<evidence type="ECO:0000256" key="5">
    <source>
        <dbReference type="ARBA" id="ARBA00022723"/>
    </source>
</evidence>
<dbReference type="PANTHER" id="PTHR43201:SF5">
    <property type="entry name" value="MEDIUM-CHAIN ACYL-COA LIGASE ACSF2, MITOCHONDRIAL"/>
    <property type="match status" value="1"/>
</dbReference>
<dbReference type="EMBL" id="UETC01000007">
    <property type="protein sequence ID" value="SSA48149.1"/>
    <property type="molecule type" value="Genomic_DNA"/>
</dbReference>
<keyword evidence="6" id="KW-0460">Magnesium</keyword>
<evidence type="ECO:0000256" key="6">
    <source>
        <dbReference type="ARBA" id="ARBA00022842"/>
    </source>
</evidence>
<dbReference type="InterPro" id="IPR042099">
    <property type="entry name" value="ANL_N_sf"/>
</dbReference>
<evidence type="ECO:0000256" key="3">
    <source>
        <dbReference type="ARBA" id="ARBA00011738"/>
    </source>
</evidence>
<organism evidence="13 15">
    <name type="scientific">Jannaschia seohaensis</name>
    <dbReference type="NCBI Taxonomy" id="475081"/>
    <lineage>
        <taxon>Bacteria</taxon>
        <taxon>Pseudomonadati</taxon>
        <taxon>Pseudomonadota</taxon>
        <taxon>Alphaproteobacteria</taxon>
        <taxon>Rhodobacterales</taxon>
        <taxon>Roseobacteraceae</taxon>
        <taxon>Jannaschia</taxon>
    </lineage>
</organism>
<reference evidence="15" key="1">
    <citation type="submission" date="2016-10" db="EMBL/GenBank/DDBJ databases">
        <authorList>
            <person name="Varghese N."/>
            <person name="Submissions S."/>
        </authorList>
    </citation>
    <scope>NUCLEOTIDE SEQUENCE [LARGE SCALE GENOMIC DNA]</scope>
    <source>
        <strain evidence="15">DSM 25227</strain>
    </source>
</reference>
<dbReference type="InterPro" id="IPR000873">
    <property type="entry name" value="AMP-dep_synth/lig_dom"/>
</dbReference>
<dbReference type="OrthoDB" id="9803968at2"/>
<feature type="domain" description="AMP-dependent synthetase/ligase" evidence="10">
    <location>
        <begin position="13"/>
        <end position="377"/>
    </location>
</feature>
<comment type="similarity">
    <text evidence="2">Belongs to the ATP-dependent AMP-binding enzyme family.</text>
</comment>
<dbReference type="PANTHER" id="PTHR43201">
    <property type="entry name" value="ACYL-COA SYNTHETASE"/>
    <property type="match status" value="1"/>
</dbReference>
<evidence type="ECO:0000313" key="12">
    <source>
        <dbReference type="EMBL" id="PWJ16936.1"/>
    </source>
</evidence>
<dbReference type="Proteomes" id="UP000245839">
    <property type="component" value="Unassembled WGS sequence"/>
</dbReference>
<dbReference type="Pfam" id="PF00501">
    <property type="entry name" value="AMP-binding"/>
    <property type="match status" value="1"/>
</dbReference>
<dbReference type="InterPro" id="IPR025110">
    <property type="entry name" value="AMP-bd_C"/>
</dbReference>
<dbReference type="InterPro" id="IPR020845">
    <property type="entry name" value="AMP-binding_CS"/>
</dbReference>
<evidence type="ECO:0000256" key="4">
    <source>
        <dbReference type="ARBA" id="ARBA00022598"/>
    </source>
</evidence>
<protein>
    <recommendedName>
        <fullName evidence="9">3-methylmercaptopropionyl-CoA ligase</fullName>
        <ecNumber evidence="8">6.2.1.44</ecNumber>
    </recommendedName>
</protein>
<sequence length="519" mass="56963">MTRMLTVGEMLSAQARLQPERIGARDLERALTFREWNARACRLANGLLDLGLAKGDRVAVLAYNRLEWAEIYAAVAKVGLVAVPVNFRLTAPEARFICEDCDVRAVIAEPSLAGIAEAFRSEIAVDSDRFILLDGETTQGWRCYEALIASAPASEPEASVSPDDPWCLMYTSGTTGNPKGAIRSHRGMAMLALMTQVELSLKRRDNALLVMPMCHANSLNFFTSFLLIGACVTIFSRPSFDAGLCLSTIGDMGITFTSLVPTHYTMMLDVPEAERGTADYGSVEKLMVSSAPARVETKRAIMEMFPNSGLYELYGSTEAGWVTFLHPNEQFDHLGTVGREVVGSAPILLLDDNGNEVPDGEPGELFSCGPYAFEGYWNLPEKTAEAFRGPYLSVGDMALRDENGFIRLIDRKKNMIISGGENVYPTEVEAILGQHPDVKDVAVVGRPDDKWGERVAAAVVLRKSATLTAEDLIAWSKERLAGYKRPREILFLGPDEMPRNATGKILHRVLRDMMAARVA</sequence>
<name>A0A2Y9B1E0_9RHOB</name>
<evidence type="ECO:0000256" key="9">
    <source>
        <dbReference type="ARBA" id="ARBA00067668"/>
    </source>
</evidence>
<reference evidence="12 14" key="3">
    <citation type="submission" date="2018-03" db="EMBL/GenBank/DDBJ databases">
        <title>Genomic Encyclopedia of Archaeal and Bacterial Type Strains, Phase II (KMG-II): from individual species to whole genera.</title>
        <authorList>
            <person name="Goeker M."/>
        </authorList>
    </citation>
    <scope>NUCLEOTIDE SEQUENCE [LARGE SCALE GENOMIC DNA]</scope>
    <source>
        <strain evidence="12 14">DSM 25227</strain>
    </source>
</reference>
<evidence type="ECO:0000313" key="14">
    <source>
        <dbReference type="Proteomes" id="UP000245839"/>
    </source>
</evidence>
<dbReference type="Gene3D" id="3.40.50.12780">
    <property type="entry name" value="N-terminal domain of ligase-like"/>
    <property type="match status" value="1"/>
</dbReference>
<dbReference type="AlphaFoldDB" id="A0A2Y9B1E0"/>
<dbReference type="InterPro" id="IPR045851">
    <property type="entry name" value="AMP-bd_C_sf"/>
</dbReference>
<keyword evidence="4 13" id="KW-0436">Ligase</keyword>
<comment type="cofactor">
    <cofactor evidence="1">
        <name>Mg(2+)</name>
        <dbReference type="ChEBI" id="CHEBI:18420"/>
    </cofactor>
</comment>
<accession>A0A2Y9B1E0</accession>
<dbReference type="Gene3D" id="3.30.300.30">
    <property type="match status" value="1"/>
</dbReference>
<evidence type="ECO:0000313" key="15">
    <source>
        <dbReference type="Proteomes" id="UP000251571"/>
    </source>
</evidence>
<comment type="subunit">
    <text evidence="3">Homodimer.</text>
</comment>
<dbReference type="GO" id="GO:0046872">
    <property type="term" value="F:metal ion binding"/>
    <property type="evidence" value="ECO:0007669"/>
    <property type="project" value="UniProtKB-KW"/>
</dbReference>
<dbReference type="Proteomes" id="UP000251571">
    <property type="component" value="Unassembled WGS sequence"/>
</dbReference>
<dbReference type="GO" id="GO:0031956">
    <property type="term" value="F:medium-chain fatty acid-CoA ligase activity"/>
    <property type="evidence" value="ECO:0007669"/>
    <property type="project" value="TreeGrafter"/>
</dbReference>
<dbReference type="SUPFAM" id="SSF56801">
    <property type="entry name" value="Acetyl-CoA synthetase-like"/>
    <property type="match status" value="1"/>
</dbReference>
<dbReference type="FunFam" id="3.30.300.30:FF:000008">
    <property type="entry name" value="2,3-dihydroxybenzoate-AMP ligase"/>
    <property type="match status" value="1"/>
</dbReference>
<reference evidence="13" key="2">
    <citation type="submission" date="2016-10" db="EMBL/GenBank/DDBJ databases">
        <authorList>
            <person name="Cai Z."/>
        </authorList>
    </citation>
    <scope>NUCLEOTIDE SEQUENCE [LARGE SCALE GENOMIC DNA]</scope>
    <source>
        <strain evidence="13">DSM 25227</strain>
    </source>
</reference>
<evidence type="ECO:0000256" key="2">
    <source>
        <dbReference type="ARBA" id="ARBA00006432"/>
    </source>
</evidence>
<dbReference type="GO" id="GO:0006631">
    <property type="term" value="P:fatty acid metabolic process"/>
    <property type="evidence" value="ECO:0007669"/>
    <property type="project" value="TreeGrafter"/>
</dbReference>
<feature type="domain" description="AMP-binding enzyme C-terminal" evidence="11">
    <location>
        <begin position="427"/>
        <end position="504"/>
    </location>
</feature>
<dbReference type="EMBL" id="QGDJ01000007">
    <property type="protein sequence ID" value="PWJ16936.1"/>
    <property type="molecule type" value="Genomic_DNA"/>
</dbReference>
<keyword evidence="14" id="KW-1185">Reference proteome</keyword>
<comment type="catalytic activity">
    <reaction evidence="7">
        <text>3-(methylsulfanyl)propanoate + ATP + CoA = 3-(methylsulfanyl)propanoyl-CoA + AMP + diphosphate</text>
        <dbReference type="Rhea" id="RHEA:43052"/>
        <dbReference type="ChEBI" id="CHEBI:30616"/>
        <dbReference type="ChEBI" id="CHEBI:33019"/>
        <dbReference type="ChEBI" id="CHEBI:49016"/>
        <dbReference type="ChEBI" id="CHEBI:57287"/>
        <dbReference type="ChEBI" id="CHEBI:82815"/>
        <dbReference type="ChEBI" id="CHEBI:456215"/>
        <dbReference type="EC" id="6.2.1.44"/>
    </reaction>
    <physiologicalReaction direction="left-to-right" evidence="7">
        <dbReference type="Rhea" id="RHEA:43053"/>
    </physiologicalReaction>
</comment>
<dbReference type="PROSITE" id="PS00455">
    <property type="entry name" value="AMP_BINDING"/>
    <property type="match status" value="1"/>
</dbReference>
<dbReference type="EC" id="6.2.1.44" evidence="8"/>
<evidence type="ECO:0000259" key="11">
    <source>
        <dbReference type="Pfam" id="PF13193"/>
    </source>
</evidence>
<evidence type="ECO:0000256" key="7">
    <source>
        <dbReference type="ARBA" id="ARBA00051915"/>
    </source>
</evidence>
<dbReference type="Pfam" id="PF13193">
    <property type="entry name" value="AMP-binding_C"/>
    <property type="match status" value="1"/>
</dbReference>
<gene>
    <name evidence="12" type="ORF">BCF38_10749</name>
    <name evidence="13" type="ORF">SAMN05421539_10749</name>
</gene>
<evidence type="ECO:0000256" key="8">
    <source>
        <dbReference type="ARBA" id="ARBA00066616"/>
    </source>
</evidence>
<evidence type="ECO:0000256" key="1">
    <source>
        <dbReference type="ARBA" id="ARBA00001946"/>
    </source>
</evidence>